<protein>
    <submittedName>
        <fullName evidence="1">Uncharacterized protein</fullName>
    </submittedName>
</protein>
<gene>
    <name evidence="1" type="ORF">OBE_17977</name>
</gene>
<dbReference type="AlphaFoldDB" id="K1S7M0"/>
<feature type="non-terminal residue" evidence="1">
    <location>
        <position position="62"/>
    </location>
</feature>
<organism evidence="1">
    <name type="scientific">human gut metagenome</name>
    <dbReference type="NCBI Taxonomy" id="408170"/>
    <lineage>
        <taxon>unclassified sequences</taxon>
        <taxon>metagenomes</taxon>
        <taxon>organismal metagenomes</taxon>
    </lineage>
</organism>
<evidence type="ECO:0000313" key="1">
    <source>
        <dbReference type="EMBL" id="EKC43486.1"/>
    </source>
</evidence>
<comment type="caution">
    <text evidence="1">The sequence shown here is derived from an EMBL/GenBank/DDBJ whole genome shotgun (WGS) entry which is preliminary data.</text>
</comment>
<dbReference type="EMBL" id="AJWZ01011997">
    <property type="protein sequence ID" value="EKC43486.1"/>
    <property type="molecule type" value="Genomic_DNA"/>
</dbReference>
<accession>K1S7M0</accession>
<sequence>MAVETHRFAFPALASDLRHADYLIPFAGGYHAEILRFLVDASACVLHFEFGMAFGAGAAFKG</sequence>
<proteinExistence type="predicted"/>
<reference evidence="1" key="1">
    <citation type="journal article" date="2013" name="Environ. Microbiol.">
        <title>Microbiota from the distal guts of lean and obese adolescents exhibit partial functional redundancy besides clear differences in community structure.</title>
        <authorList>
            <person name="Ferrer M."/>
            <person name="Ruiz A."/>
            <person name="Lanza F."/>
            <person name="Haange S.B."/>
            <person name="Oberbach A."/>
            <person name="Till H."/>
            <person name="Bargiela R."/>
            <person name="Campoy C."/>
            <person name="Segura M.T."/>
            <person name="Richter M."/>
            <person name="von Bergen M."/>
            <person name="Seifert J."/>
            <person name="Suarez A."/>
        </authorList>
    </citation>
    <scope>NUCLEOTIDE SEQUENCE</scope>
</reference>
<name>K1S7M0_9ZZZZ</name>